<protein>
    <submittedName>
        <fullName evidence="2">Uncharacterized protein</fullName>
    </submittedName>
</protein>
<feature type="compositionally biased region" description="Polar residues" evidence="1">
    <location>
        <begin position="95"/>
        <end position="115"/>
    </location>
</feature>
<organism evidence="2 3">
    <name type="scientific">Datura stramonium</name>
    <name type="common">Jimsonweed</name>
    <name type="synonym">Common thornapple</name>
    <dbReference type="NCBI Taxonomy" id="4076"/>
    <lineage>
        <taxon>Eukaryota</taxon>
        <taxon>Viridiplantae</taxon>
        <taxon>Streptophyta</taxon>
        <taxon>Embryophyta</taxon>
        <taxon>Tracheophyta</taxon>
        <taxon>Spermatophyta</taxon>
        <taxon>Magnoliopsida</taxon>
        <taxon>eudicotyledons</taxon>
        <taxon>Gunneridae</taxon>
        <taxon>Pentapetalae</taxon>
        <taxon>asterids</taxon>
        <taxon>lamiids</taxon>
        <taxon>Solanales</taxon>
        <taxon>Solanaceae</taxon>
        <taxon>Solanoideae</taxon>
        <taxon>Datureae</taxon>
        <taxon>Datura</taxon>
    </lineage>
</organism>
<gene>
    <name evidence="2" type="ORF">HAX54_016938</name>
</gene>
<evidence type="ECO:0000256" key="1">
    <source>
        <dbReference type="SAM" id="MobiDB-lite"/>
    </source>
</evidence>
<proteinExistence type="predicted"/>
<feature type="region of interest" description="Disordered" evidence="1">
    <location>
        <begin position="46"/>
        <end position="115"/>
    </location>
</feature>
<feature type="region of interest" description="Disordered" evidence="1">
    <location>
        <begin position="1"/>
        <end position="24"/>
    </location>
</feature>
<sequence length="115" mass="12663">GLTEKSMIRQSSDGPSKQCHGSDGRWAVTRFDTWGLSVKSVTADLTDRQRSADPSLPSSFRLVRTPLLDKEEEDSNKETFTPRRPRSSLAEDPTPSGSKSTVRVQSNKVNQSTPA</sequence>
<accession>A0ABS8ULX7</accession>
<keyword evidence="3" id="KW-1185">Reference proteome</keyword>
<dbReference type="EMBL" id="JACEIK010002100">
    <property type="protein sequence ID" value="MCD9559127.1"/>
    <property type="molecule type" value="Genomic_DNA"/>
</dbReference>
<evidence type="ECO:0000313" key="3">
    <source>
        <dbReference type="Proteomes" id="UP000823775"/>
    </source>
</evidence>
<feature type="non-terminal residue" evidence="2">
    <location>
        <position position="1"/>
    </location>
</feature>
<evidence type="ECO:0000313" key="2">
    <source>
        <dbReference type="EMBL" id="MCD9559127.1"/>
    </source>
</evidence>
<comment type="caution">
    <text evidence="2">The sequence shown here is derived from an EMBL/GenBank/DDBJ whole genome shotgun (WGS) entry which is preliminary data.</text>
</comment>
<name>A0ABS8ULX7_DATST</name>
<dbReference type="Proteomes" id="UP000823775">
    <property type="component" value="Unassembled WGS sequence"/>
</dbReference>
<reference evidence="2 3" key="1">
    <citation type="journal article" date="2021" name="BMC Genomics">
        <title>Datura genome reveals duplications of psychoactive alkaloid biosynthetic genes and high mutation rate following tissue culture.</title>
        <authorList>
            <person name="Rajewski A."/>
            <person name="Carter-House D."/>
            <person name="Stajich J."/>
            <person name="Litt A."/>
        </authorList>
    </citation>
    <scope>NUCLEOTIDE SEQUENCE [LARGE SCALE GENOMIC DNA]</scope>
    <source>
        <strain evidence="2">AR-01</strain>
    </source>
</reference>